<dbReference type="SMART" id="SM00232">
    <property type="entry name" value="JAB_MPN"/>
    <property type="match status" value="1"/>
</dbReference>
<gene>
    <name evidence="9" type="primary">BRCC3</name>
</gene>
<dbReference type="Gene3D" id="3.40.140.10">
    <property type="entry name" value="Cytidine Deaminase, domain 2"/>
    <property type="match status" value="1"/>
</dbReference>
<dbReference type="InterPro" id="IPR050242">
    <property type="entry name" value="JAMM_MPN+_peptidase_M67A"/>
</dbReference>
<sequence>EMLKKVKIESDVLHVCIAHALTNEREEIMGLLIGQVEDDVSHIHALVLLERLDKQKDRVEISPEQLCNAAMTAEKLGERTRLKQPMRIIGWYHSHPHITVWPSHVDVQTQHAYQLMDKDFIGLIVSCFNQSDQSKMGEVRVTCFQAVKFEGNDSHERVEIEQEIVSTKELSHACLQELTKLPEILLQEEISAYQESLSYADQDVLTAVQNSAVYTQAVTKIIEIICTPIFQLMESRLAKSKMKQNELIRKLKVEGRLTKLV</sequence>
<dbReference type="InterPro" id="IPR037518">
    <property type="entry name" value="MPN"/>
</dbReference>
<evidence type="ECO:0000256" key="6">
    <source>
        <dbReference type="ARBA" id="ARBA00022833"/>
    </source>
</evidence>
<evidence type="ECO:0000256" key="7">
    <source>
        <dbReference type="ARBA" id="ARBA00023049"/>
    </source>
</evidence>
<evidence type="ECO:0000313" key="9">
    <source>
        <dbReference type="EMBL" id="CDG70934.1"/>
    </source>
</evidence>
<reference evidence="9" key="1">
    <citation type="journal article" date="2013" name="Genome Biol. Evol.">
        <title>Punctuated emergences of genetic and phenotypic innovations in eumetazoan, bilaterian, euteleostome, and hominidae ancestors.</title>
        <authorList>
            <person name="Wenger Y."/>
            <person name="Galliot B."/>
        </authorList>
    </citation>
    <scope>NUCLEOTIDE SEQUENCE</scope>
    <source>
        <tissue evidence="9">Whole animals</tissue>
    </source>
</reference>
<keyword evidence="7" id="KW-0482">Metalloprotease</keyword>
<proteinExistence type="evidence at transcript level"/>
<dbReference type="EMBL" id="HAAD01004702">
    <property type="protein sequence ID" value="CDG70934.1"/>
    <property type="molecule type" value="mRNA"/>
</dbReference>
<dbReference type="GO" id="GO:0006281">
    <property type="term" value="P:DNA repair"/>
    <property type="evidence" value="ECO:0007669"/>
    <property type="project" value="InterPro"/>
</dbReference>
<dbReference type="GO" id="GO:0046872">
    <property type="term" value="F:metal ion binding"/>
    <property type="evidence" value="ECO:0007669"/>
    <property type="project" value="UniProtKB-KW"/>
</dbReference>
<keyword evidence="5" id="KW-0378">Hydrolase</keyword>
<evidence type="ECO:0000256" key="5">
    <source>
        <dbReference type="ARBA" id="ARBA00022801"/>
    </source>
</evidence>
<comment type="similarity">
    <text evidence="1">Belongs to the peptidase M67A family. BRCC36 subfamily.</text>
</comment>
<accession>T2MFP6</accession>
<dbReference type="PROSITE" id="PS50249">
    <property type="entry name" value="MPN"/>
    <property type="match status" value="1"/>
</dbReference>
<dbReference type="Pfam" id="PF01398">
    <property type="entry name" value="JAB"/>
    <property type="match status" value="1"/>
</dbReference>
<feature type="non-terminal residue" evidence="9">
    <location>
        <position position="1"/>
    </location>
</feature>
<dbReference type="GO" id="GO:0070536">
    <property type="term" value="P:protein K63-linked deubiquitination"/>
    <property type="evidence" value="ECO:0007669"/>
    <property type="project" value="InterPro"/>
</dbReference>
<evidence type="ECO:0000256" key="4">
    <source>
        <dbReference type="ARBA" id="ARBA00022786"/>
    </source>
</evidence>
<dbReference type="InterPro" id="IPR040749">
    <property type="entry name" value="BRCC36_C"/>
</dbReference>
<keyword evidence="4" id="KW-0833">Ubl conjugation pathway</keyword>
<dbReference type="GO" id="GO:0004843">
    <property type="term" value="F:cysteine-type deubiquitinase activity"/>
    <property type="evidence" value="ECO:0007669"/>
    <property type="project" value="InterPro"/>
</dbReference>
<dbReference type="GO" id="GO:0006508">
    <property type="term" value="P:proteolysis"/>
    <property type="evidence" value="ECO:0007669"/>
    <property type="project" value="UniProtKB-KW"/>
</dbReference>
<dbReference type="Pfam" id="PF18110">
    <property type="entry name" value="BRCC36_C"/>
    <property type="match status" value="1"/>
</dbReference>
<feature type="non-terminal residue" evidence="9">
    <location>
        <position position="261"/>
    </location>
</feature>
<evidence type="ECO:0000256" key="3">
    <source>
        <dbReference type="ARBA" id="ARBA00022723"/>
    </source>
</evidence>
<dbReference type="InterPro" id="IPR000555">
    <property type="entry name" value="JAMM/MPN+_dom"/>
</dbReference>
<evidence type="ECO:0000256" key="2">
    <source>
        <dbReference type="ARBA" id="ARBA00022670"/>
    </source>
</evidence>
<feature type="domain" description="MPN" evidence="8">
    <location>
        <begin position="6"/>
        <end position="144"/>
    </location>
</feature>
<evidence type="ECO:0000256" key="1">
    <source>
        <dbReference type="ARBA" id="ARBA00008021"/>
    </source>
</evidence>
<dbReference type="AlphaFoldDB" id="T2MFP6"/>
<dbReference type="OrthoDB" id="446074at2759"/>
<name>T2MFP6_HYDVU</name>
<dbReference type="InterPro" id="IPR033860">
    <property type="entry name" value="MPN_BRCC36"/>
</dbReference>
<evidence type="ECO:0000259" key="8">
    <source>
        <dbReference type="PROSITE" id="PS50249"/>
    </source>
</evidence>
<dbReference type="GO" id="GO:0070552">
    <property type="term" value="C:BRISC complex"/>
    <property type="evidence" value="ECO:0007669"/>
    <property type="project" value="InterPro"/>
</dbReference>
<keyword evidence="6" id="KW-0862">Zinc</keyword>
<dbReference type="SUPFAM" id="SSF102712">
    <property type="entry name" value="JAB1/MPN domain"/>
    <property type="match status" value="1"/>
</dbReference>
<dbReference type="MEROPS" id="M67.007"/>
<dbReference type="GO" id="GO:0008237">
    <property type="term" value="F:metallopeptidase activity"/>
    <property type="evidence" value="ECO:0007669"/>
    <property type="project" value="UniProtKB-KW"/>
</dbReference>
<keyword evidence="2" id="KW-0645">Protease</keyword>
<dbReference type="PANTHER" id="PTHR10410">
    <property type="entry name" value="EUKARYOTIC TRANSLATION INITIATION FACTOR 3 -RELATED"/>
    <property type="match status" value="1"/>
</dbReference>
<dbReference type="GO" id="GO:0070531">
    <property type="term" value="C:BRCA1-A complex"/>
    <property type="evidence" value="ECO:0007669"/>
    <property type="project" value="InterPro"/>
</dbReference>
<dbReference type="CDD" id="cd08068">
    <property type="entry name" value="MPN_BRCC36"/>
    <property type="match status" value="1"/>
</dbReference>
<organism evidence="9">
    <name type="scientific">Hydra vulgaris</name>
    <name type="common">Hydra</name>
    <name type="synonym">Hydra attenuata</name>
    <dbReference type="NCBI Taxonomy" id="6087"/>
    <lineage>
        <taxon>Eukaryota</taxon>
        <taxon>Metazoa</taxon>
        <taxon>Cnidaria</taxon>
        <taxon>Hydrozoa</taxon>
        <taxon>Hydroidolina</taxon>
        <taxon>Anthoathecata</taxon>
        <taxon>Aplanulata</taxon>
        <taxon>Hydridae</taxon>
        <taxon>Hydra</taxon>
    </lineage>
</organism>
<keyword evidence="3" id="KW-0479">Metal-binding</keyword>
<protein>
    <submittedName>
        <fullName evidence="9">Lys-63-specific deubiquitinase BRCC36</fullName>
    </submittedName>
</protein>